<dbReference type="PANTHER" id="PTHR30483">
    <property type="entry name" value="LEUCINE-SPECIFIC-BINDING PROTEIN"/>
    <property type="match status" value="1"/>
</dbReference>
<proteinExistence type="inferred from homology"/>
<reference evidence="4 5" key="1">
    <citation type="submission" date="2018-06" db="EMBL/GenBank/DDBJ databases">
        <authorList>
            <consortium name="Pathogen Informatics"/>
            <person name="Doyle S."/>
        </authorList>
    </citation>
    <scope>NUCLEOTIDE SEQUENCE [LARGE SCALE GENOMIC DNA]</scope>
    <source>
        <strain evidence="4 5">NCTC12264</strain>
    </source>
</reference>
<evidence type="ECO:0000259" key="3">
    <source>
        <dbReference type="Pfam" id="PF13458"/>
    </source>
</evidence>
<accession>A0A381EJQ5</accession>
<dbReference type="PANTHER" id="PTHR30483:SF6">
    <property type="entry name" value="PERIPLASMIC BINDING PROTEIN OF ABC TRANSPORTER FOR NATURAL AMINO ACIDS"/>
    <property type="match status" value="1"/>
</dbReference>
<sequence>MMKKSLVLITCLVAALSAKEIRVGVVLPLTGVTAAYGQSALEGIRLANSLQTTLQNGDKVNLVVVDTKGDKLESSSAANRLVSQDKVFGLIGEMTTANTLQVMRVAEDNKIPLIAPAATGDRLLDKKSYSSRVCFMDSFQGASLAKYAFEKLNYKNVVLVLDQSTDYSLGLARAFEKEFSAKDGKILKSLRVNSGDKDFKAIIAQIKGLKPEFIFLPLYYSEASLFVRQARNAGLSTPMASADGVADQSFIELAGGASEGYIFTDSFDSHNPTTKLSKDFIANYEKTKGTKEVPNFTAMGADAYFVMFNALNACVDNLTPICVNEKIHQTTNFEGVSGIISIDETGNATRSVVLKEIKNQKQVFKDIINP</sequence>
<comment type="similarity">
    <text evidence="1">Belongs to the leucine-binding protein family.</text>
</comment>
<dbReference type="InterPro" id="IPR051010">
    <property type="entry name" value="BCAA_transport"/>
</dbReference>
<dbReference type="AlphaFoldDB" id="A0A381EJQ5"/>
<dbReference type="InterPro" id="IPR028082">
    <property type="entry name" value="Peripla_BP_I"/>
</dbReference>
<dbReference type="Proteomes" id="UP000254161">
    <property type="component" value="Unassembled WGS sequence"/>
</dbReference>
<dbReference type="InterPro" id="IPR028081">
    <property type="entry name" value="Leu-bd"/>
</dbReference>
<name>A0A381EJQ5_CAMUP</name>
<evidence type="ECO:0000256" key="2">
    <source>
        <dbReference type="ARBA" id="ARBA00022729"/>
    </source>
</evidence>
<evidence type="ECO:0000313" key="4">
    <source>
        <dbReference type="EMBL" id="SUX26977.1"/>
    </source>
</evidence>
<dbReference type="SUPFAM" id="SSF53822">
    <property type="entry name" value="Periplasmic binding protein-like I"/>
    <property type="match status" value="1"/>
</dbReference>
<gene>
    <name evidence="4" type="primary">livK</name>
    <name evidence="4" type="ORF">NCTC12264_01212</name>
</gene>
<dbReference type="Pfam" id="PF13458">
    <property type="entry name" value="Peripla_BP_6"/>
    <property type="match status" value="1"/>
</dbReference>
<organism evidence="4 5">
    <name type="scientific">Campylobacter upsaliensis</name>
    <dbReference type="NCBI Taxonomy" id="28080"/>
    <lineage>
        <taxon>Bacteria</taxon>
        <taxon>Pseudomonadati</taxon>
        <taxon>Campylobacterota</taxon>
        <taxon>Epsilonproteobacteria</taxon>
        <taxon>Campylobacterales</taxon>
        <taxon>Campylobacteraceae</taxon>
        <taxon>Campylobacter</taxon>
    </lineage>
</organism>
<dbReference type="EMBL" id="UFUZ01000001">
    <property type="protein sequence ID" value="SUX26977.1"/>
    <property type="molecule type" value="Genomic_DNA"/>
</dbReference>
<protein>
    <submittedName>
        <fullName evidence="4">Branched-chain amino-acid ABC transporter periplasmic binding protein</fullName>
    </submittedName>
</protein>
<keyword evidence="2" id="KW-0732">Signal</keyword>
<evidence type="ECO:0000313" key="5">
    <source>
        <dbReference type="Proteomes" id="UP000254161"/>
    </source>
</evidence>
<evidence type="ECO:0000256" key="1">
    <source>
        <dbReference type="ARBA" id="ARBA00010062"/>
    </source>
</evidence>
<dbReference type="CDD" id="cd06347">
    <property type="entry name" value="PBP1_ABC_LivK_ligand_binding-like"/>
    <property type="match status" value="1"/>
</dbReference>
<feature type="domain" description="Leucine-binding protein" evidence="3">
    <location>
        <begin position="20"/>
        <end position="359"/>
    </location>
</feature>
<dbReference type="Gene3D" id="3.40.50.2300">
    <property type="match status" value="2"/>
</dbReference>